<dbReference type="EMBL" id="UYJE01000003">
    <property type="protein sequence ID" value="VDH88907.1"/>
    <property type="molecule type" value="Genomic_DNA"/>
</dbReference>
<keyword evidence="3" id="KW-1185">Reference proteome</keyword>
<dbReference type="AlphaFoldDB" id="A0A8B6BDN6"/>
<dbReference type="PANTHER" id="PTHR46182">
    <property type="entry name" value="FI19480P1"/>
    <property type="match status" value="1"/>
</dbReference>
<reference evidence="2" key="1">
    <citation type="submission" date="2018-11" db="EMBL/GenBank/DDBJ databases">
        <authorList>
            <person name="Alioto T."/>
            <person name="Alioto T."/>
        </authorList>
    </citation>
    <scope>NUCLEOTIDE SEQUENCE</scope>
</reference>
<feature type="transmembrane region" description="Helical" evidence="1">
    <location>
        <begin position="229"/>
        <end position="254"/>
    </location>
</feature>
<proteinExistence type="predicted"/>
<sequence>MDGMPSSTNFELKVSHPVSNTCTKNDIDESVVDSQQDFYTQNNPIFTVEDTGNHRENSPNHSTCSSTISDVFPEEDQSNIQDIEQRSEGIANNTRTRLGSVESLRQIFEKKQESTETKGVSQTDTLATDFKEKLKMKVYFHVEDEYRDAVEIRNGMETKKLLSEKLRSAGNQILSYQVINLDTIICQNNCSGHGHCGKKNRNCICDAFWMENFLKTLILHDESNCDWSILYFVIVSFLIVVAITAIVWGFICWCKNRRCRFRWRTKKRHRYSLLKDSEYKDEIKLLPKGKPQNSSVMISESDFSSEEETLFVNHKKNGFVKKPPNGISKQHLKNKLKA</sequence>
<gene>
    <name evidence="2" type="ORF">MGAL_10B043672</name>
</gene>
<dbReference type="PANTHER" id="PTHR46182:SF2">
    <property type="entry name" value="FI19480P1"/>
    <property type="match status" value="1"/>
</dbReference>
<dbReference type="OrthoDB" id="536372at2759"/>
<dbReference type="GO" id="GO:0031410">
    <property type="term" value="C:cytoplasmic vesicle"/>
    <property type="evidence" value="ECO:0007669"/>
    <property type="project" value="TreeGrafter"/>
</dbReference>
<dbReference type="GO" id="GO:0016020">
    <property type="term" value="C:membrane"/>
    <property type="evidence" value="ECO:0007669"/>
    <property type="project" value="TreeGrafter"/>
</dbReference>
<evidence type="ECO:0000313" key="2">
    <source>
        <dbReference type="EMBL" id="VDH88907.1"/>
    </source>
</evidence>
<evidence type="ECO:0000256" key="1">
    <source>
        <dbReference type="SAM" id="Phobius"/>
    </source>
</evidence>
<accession>A0A8B6BDN6</accession>
<evidence type="ECO:0000313" key="3">
    <source>
        <dbReference type="Proteomes" id="UP000596742"/>
    </source>
</evidence>
<name>A0A8B6BDN6_MYTGA</name>
<dbReference type="GO" id="GO:0001764">
    <property type="term" value="P:neuron migration"/>
    <property type="evidence" value="ECO:0007669"/>
    <property type="project" value="TreeGrafter"/>
</dbReference>
<comment type="caution">
    <text evidence="2">The sequence shown here is derived from an EMBL/GenBank/DDBJ whole genome shotgun (WGS) entry which is preliminary data.</text>
</comment>
<organism evidence="2 3">
    <name type="scientific">Mytilus galloprovincialis</name>
    <name type="common">Mediterranean mussel</name>
    <dbReference type="NCBI Taxonomy" id="29158"/>
    <lineage>
        <taxon>Eukaryota</taxon>
        <taxon>Metazoa</taxon>
        <taxon>Spiralia</taxon>
        <taxon>Lophotrochozoa</taxon>
        <taxon>Mollusca</taxon>
        <taxon>Bivalvia</taxon>
        <taxon>Autobranchia</taxon>
        <taxon>Pteriomorphia</taxon>
        <taxon>Mytilida</taxon>
        <taxon>Mytiloidea</taxon>
        <taxon>Mytilidae</taxon>
        <taxon>Mytilinae</taxon>
        <taxon>Mytilus</taxon>
    </lineage>
</organism>
<keyword evidence="1" id="KW-0472">Membrane</keyword>
<protein>
    <submittedName>
        <fullName evidence="2">Uncharacterized protein</fullName>
    </submittedName>
</protein>
<keyword evidence="1" id="KW-0812">Transmembrane</keyword>
<keyword evidence="1" id="KW-1133">Transmembrane helix</keyword>
<dbReference type="InterPro" id="IPR029865">
    <property type="entry name" value="KIAA0319-like"/>
</dbReference>
<dbReference type="Proteomes" id="UP000596742">
    <property type="component" value="Unassembled WGS sequence"/>
</dbReference>